<dbReference type="AlphaFoldDB" id="A0A0L1JQI3"/>
<proteinExistence type="inferred from homology"/>
<keyword evidence="4" id="KW-0548">Nucleotidyltransferase</keyword>
<dbReference type="GO" id="GO:0046872">
    <property type="term" value="F:metal ion binding"/>
    <property type="evidence" value="ECO:0007669"/>
    <property type="project" value="UniProtKB-KW"/>
</dbReference>
<evidence type="ECO:0000256" key="2">
    <source>
        <dbReference type="ARBA" id="ARBA00022679"/>
    </source>
</evidence>
<dbReference type="Gene3D" id="3.30.460.10">
    <property type="entry name" value="Beta Polymerase, domain 2"/>
    <property type="match status" value="1"/>
</dbReference>
<dbReference type="Gene3D" id="1.10.3090.10">
    <property type="entry name" value="cca-adding enzyme, domain 2"/>
    <property type="match status" value="1"/>
</dbReference>
<keyword evidence="6" id="KW-0547">Nucleotide-binding</keyword>
<dbReference type="InterPro" id="IPR032828">
    <property type="entry name" value="PolyA_RNA-bd"/>
</dbReference>
<dbReference type="PANTHER" id="PTHR46173:SF1">
    <property type="entry name" value="CCA TRNA NUCLEOTIDYLTRANSFERASE 1, MITOCHONDRIAL"/>
    <property type="match status" value="1"/>
</dbReference>
<dbReference type="GO" id="GO:0000049">
    <property type="term" value="F:tRNA binding"/>
    <property type="evidence" value="ECO:0007669"/>
    <property type="project" value="TreeGrafter"/>
</dbReference>
<dbReference type="CDD" id="cd05398">
    <property type="entry name" value="NT_ClassII-CCAase"/>
    <property type="match status" value="1"/>
</dbReference>
<dbReference type="Pfam" id="PF01743">
    <property type="entry name" value="PolyA_pol"/>
    <property type="match status" value="1"/>
</dbReference>
<evidence type="ECO:0000256" key="7">
    <source>
        <dbReference type="ARBA" id="ARBA00022842"/>
    </source>
</evidence>
<evidence type="ECO:0000256" key="1">
    <source>
        <dbReference type="ARBA" id="ARBA00001946"/>
    </source>
</evidence>
<name>A0A0L1JQI3_9RHOB</name>
<keyword evidence="8" id="KW-0694">RNA-binding</keyword>
<dbReference type="Pfam" id="PF12627">
    <property type="entry name" value="PolyA_pol_RNAbd"/>
    <property type="match status" value="1"/>
</dbReference>
<feature type="domain" description="Poly A polymerase head" evidence="9">
    <location>
        <begin position="29"/>
        <end position="149"/>
    </location>
</feature>
<dbReference type="STRING" id="1317121.ATO11_10845"/>
<comment type="cofactor">
    <cofactor evidence="1">
        <name>Mg(2+)</name>
        <dbReference type="ChEBI" id="CHEBI:18420"/>
    </cofactor>
</comment>
<reference evidence="11 12" key="1">
    <citation type="journal article" date="2015" name="Int. J. Syst. Evol. Microbiol.">
        <title>Aestuariivita atlantica sp. nov., isolated from deep sea sediment of the Atlantic Ocean.</title>
        <authorList>
            <person name="Li G."/>
            <person name="Lai Q."/>
            <person name="Du Y."/>
            <person name="Liu X."/>
            <person name="Sun F."/>
            <person name="Shao Z."/>
        </authorList>
    </citation>
    <scope>NUCLEOTIDE SEQUENCE [LARGE SCALE GENOMIC DNA]</scope>
    <source>
        <strain evidence="11 12">22II-S11-z3</strain>
    </source>
</reference>
<dbReference type="GO" id="GO:0016779">
    <property type="term" value="F:nucleotidyltransferase activity"/>
    <property type="evidence" value="ECO:0007669"/>
    <property type="project" value="UniProtKB-KW"/>
</dbReference>
<evidence type="ECO:0000256" key="3">
    <source>
        <dbReference type="ARBA" id="ARBA00022694"/>
    </source>
</evidence>
<dbReference type="EMBL" id="AQQZ01000004">
    <property type="protein sequence ID" value="KNG93683.1"/>
    <property type="molecule type" value="Genomic_DNA"/>
</dbReference>
<accession>A0A0L1JQI3</accession>
<evidence type="ECO:0000256" key="6">
    <source>
        <dbReference type="ARBA" id="ARBA00022741"/>
    </source>
</evidence>
<gene>
    <name evidence="11" type="ORF">ATO11_10845</name>
</gene>
<comment type="similarity">
    <text evidence="8">Belongs to the tRNA nucleotidyltransferase/poly(A) polymerase family.</text>
</comment>
<evidence type="ECO:0000313" key="11">
    <source>
        <dbReference type="EMBL" id="KNG93683.1"/>
    </source>
</evidence>
<keyword evidence="5" id="KW-0479">Metal-binding</keyword>
<evidence type="ECO:0000256" key="4">
    <source>
        <dbReference type="ARBA" id="ARBA00022695"/>
    </source>
</evidence>
<dbReference type="InterPro" id="IPR050264">
    <property type="entry name" value="Bact_CCA-adding_enz_type3_sf"/>
</dbReference>
<evidence type="ECO:0000259" key="9">
    <source>
        <dbReference type="Pfam" id="PF01743"/>
    </source>
</evidence>
<evidence type="ECO:0000259" key="10">
    <source>
        <dbReference type="Pfam" id="PF12627"/>
    </source>
</evidence>
<sequence length="381" mass="41175">MQVTGTWLHHPGAQAVCRMLTDAGHQALFVGGCVRNDLLNAPVGDIDIATDAHPDKVISLAGKAGLKAIPTGIEHGTITVVAHDVPHEVTTFRKDVETDGRRAIVSFTSDPSVDAARRDFTMNALYATPDGEIVDPLGGLDDLRARRVRFIGDAAQRMREDYLRILRYFRFLAWYGDRSLGTDADTLAEIAAHLDGLDQLADERITAEFVKLLRAPDPAPVLGVMHEVGVLPRCLPAAHVPSLAAYLHLAQEAAPEPFLPAKLAALRAPEGGHRLRLDKATARDWERVRKLAENGSNPAEMGYRHGAGIAIQAMLVRAALTGHADPDAAAEAARGAAASFPVTAQDLMPRFKGKALGEKLREIEARWIASDFTLDRDALLS</sequence>
<feature type="domain" description="tRNA nucleotidyltransferase/poly(A) polymerase RNA and SrmB- binding" evidence="10">
    <location>
        <begin position="184"/>
        <end position="238"/>
    </location>
</feature>
<dbReference type="PATRIC" id="fig|1317121.7.peg.2845"/>
<keyword evidence="12" id="KW-1185">Reference proteome</keyword>
<dbReference type="InterPro" id="IPR002646">
    <property type="entry name" value="PolA_pol_head_dom"/>
</dbReference>
<dbReference type="SUPFAM" id="SSF81301">
    <property type="entry name" value="Nucleotidyltransferase"/>
    <property type="match status" value="1"/>
</dbReference>
<comment type="caution">
    <text evidence="11">The sequence shown here is derived from an EMBL/GenBank/DDBJ whole genome shotgun (WGS) entry which is preliminary data.</text>
</comment>
<dbReference type="InterPro" id="IPR043519">
    <property type="entry name" value="NT_sf"/>
</dbReference>
<evidence type="ECO:0000256" key="5">
    <source>
        <dbReference type="ARBA" id="ARBA00022723"/>
    </source>
</evidence>
<keyword evidence="3" id="KW-0819">tRNA processing</keyword>
<evidence type="ECO:0000313" key="12">
    <source>
        <dbReference type="Proteomes" id="UP000036938"/>
    </source>
</evidence>
<dbReference type="GO" id="GO:0008033">
    <property type="term" value="P:tRNA processing"/>
    <property type="evidence" value="ECO:0007669"/>
    <property type="project" value="UniProtKB-KW"/>
</dbReference>
<keyword evidence="7" id="KW-0460">Magnesium</keyword>
<organism evidence="11 12">
    <name type="scientific">Pseudaestuariivita atlantica</name>
    <dbReference type="NCBI Taxonomy" id="1317121"/>
    <lineage>
        <taxon>Bacteria</taxon>
        <taxon>Pseudomonadati</taxon>
        <taxon>Pseudomonadota</taxon>
        <taxon>Alphaproteobacteria</taxon>
        <taxon>Rhodobacterales</taxon>
        <taxon>Paracoccaceae</taxon>
        <taxon>Pseudaestuariivita</taxon>
    </lineage>
</organism>
<protein>
    <submittedName>
        <fullName evidence="11">Poly(A) polymerase</fullName>
    </submittedName>
</protein>
<dbReference type="Proteomes" id="UP000036938">
    <property type="component" value="Unassembled WGS sequence"/>
</dbReference>
<evidence type="ECO:0000256" key="8">
    <source>
        <dbReference type="RuleBase" id="RU003953"/>
    </source>
</evidence>
<dbReference type="SUPFAM" id="SSF81891">
    <property type="entry name" value="Poly A polymerase C-terminal region-like"/>
    <property type="match status" value="1"/>
</dbReference>
<keyword evidence="2 8" id="KW-0808">Transferase</keyword>
<dbReference type="GO" id="GO:0000166">
    <property type="term" value="F:nucleotide binding"/>
    <property type="evidence" value="ECO:0007669"/>
    <property type="project" value="UniProtKB-KW"/>
</dbReference>
<dbReference type="PANTHER" id="PTHR46173">
    <property type="entry name" value="CCA TRNA NUCLEOTIDYLTRANSFERASE 1, MITOCHONDRIAL"/>
    <property type="match status" value="1"/>
</dbReference>